<gene>
    <name evidence="1" type="ORF">G3I43_38045</name>
</gene>
<dbReference type="SUPFAM" id="SSF56574">
    <property type="entry name" value="Serpins"/>
    <property type="match status" value="1"/>
</dbReference>
<sequence>MATDATTTTGAVRRLAERWIRDGMAAGEGRGGTGTGTGFVCSPAGLWLALAAVAAGARGATAAE</sequence>
<proteinExistence type="predicted"/>
<protein>
    <submittedName>
        <fullName evidence="1">Serine protease</fullName>
    </submittedName>
</protein>
<accession>A0A6G3T454</accession>
<dbReference type="AlphaFoldDB" id="A0A6G3T454"/>
<evidence type="ECO:0000313" key="1">
    <source>
        <dbReference type="EMBL" id="NEB89910.1"/>
    </source>
</evidence>
<keyword evidence="1" id="KW-0378">Hydrolase</keyword>
<feature type="non-terminal residue" evidence="1">
    <location>
        <position position="64"/>
    </location>
</feature>
<keyword evidence="1" id="KW-0645">Protease</keyword>
<organism evidence="1">
    <name type="scientific">Streptomyces anulatus</name>
    <name type="common">Streptomyces chrysomallus</name>
    <dbReference type="NCBI Taxonomy" id="1892"/>
    <lineage>
        <taxon>Bacteria</taxon>
        <taxon>Bacillati</taxon>
        <taxon>Actinomycetota</taxon>
        <taxon>Actinomycetes</taxon>
        <taxon>Kitasatosporales</taxon>
        <taxon>Streptomycetaceae</taxon>
        <taxon>Streptomyces</taxon>
    </lineage>
</organism>
<dbReference type="InterPro" id="IPR036186">
    <property type="entry name" value="Serpin_sf"/>
</dbReference>
<dbReference type="GO" id="GO:0008233">
    <property type="term" value="F:peptidase activity"/>
    <property type="evidence" value="ECO:0007669"/>
    <property type="project" value="UniProtKB-KW"/>
</dbReference>
<dbReference type="GO" id="GO:0006508">
    <property type="term" value="P:proteolysis"/>
    <property type="evidence" value="ECO:0007669"/>
    <property type="project" value="UniProtKB-KW"/>
</dbReference>
<reference evidence="1" key="1">
    <citation type="submission" date="2020-01" db="EMBL/GenBank/DDBJ databases">
        <title>Insect and environment-associated Actinomycetes.</title>
        <authorList>
            <person name="Currrie C."/>
            <person name="Chevrette M."/>
            <person name="Carlson C."/>
            <person name="Stubbendieck R."/>
            <person name="Wendt-Pienkowski E."/>
        </authorList>
    </citation>
    <scope>NUCLEOTIDE SEQUENCE</scope>
    <source>
        <strain evidence="1">SID505</strain>
    </source>
</reference>
<dbReference type="EMBL" id="JAAGMK010001063">
    <property type="protein sequence ID" value="NEB89910.1"/>
    <property type="molecule type" value="Genomic_DNA"/>
</dbReference>
<name>A0A6G3T454_STRAQ</name>
<comment type="caution">
    <text evidence="1">The sequence shown here is derived from an EMBL/GenBank/DDBJ whole genome shotgun (WGS) entry which is preliminary data.</text>
</comment>